<feature type="transmembrane region" description="Helical" evidence="7">
    <location>
        <begin position="135"/>
        <end position="158"/>
    </location>
</feature>
<keyword evidence="5 7" id="KW-1133">Transmembrane helix</keyword>
<gene>
    <name evidence="9" type="ORF">GCM10007424_20910</name>
</gene>
<evidence type="ECO:0000256" key="5">
    <source>
        <dbReference type="ARBA" id="ARBA00022989"/>
    </source>
</evidence>
<feature type="transmembrane region" description="Helical" evidence="7">
    <location>
        <begin position="83"/>
        <end position="103"/>
    </location>
</feature>
<dbReference type="SUPFAM" id="SSF144091">
    <property type="entry name" value="Rhomboid-like"/>
    <property type="match status" value="1"/>
</dbReference>
<dbReference type="GO" id="GO:0006508">
    <property type="term" value="P:proteolysis"/>
    <property type="evidence" value="ECO:0007669"/>
    <property type="project" value="UniProtKB-KW"/>
</dbReference>
<evidence type="ECO:0000256" key="3">
    <source>
        <dbReference type="ARBA" id="ARBA00022692"/>
    </source>
</evidence>
<dbReference type="InterPro" id="IPR022764">
    <property type="entry name" value="Peptidase_S54_rhomboid_dom"/>
</dbReference>
<protein>
    <submittedName>
        <fullName evidence="9">Rhomboid family intramembrane serine protease</fullName>
    </submittedName>
</protein>
<keyword evidence="10" id="KW-1185">Reference proteome</keyword>
<comment type="caution">
    <text evidence="9">The sequence shown here is derived from an EMBL/GenBank/DDBJ whole genome shotgun (WGS) entry which is preliminary data.</text>
</comment>
<dbReference type="Gene3D" id="1.20.1540.10">
    <property type="entry name" value="Rhomboid-like"/>
    <property type="match status" value="1"/>
</dbReference>
<proteinExistence type="inferred from homology"/>
<comment type="subcellular location">
    <subcellularLocation>
        <location evidence="1">Membrane</location>
        <topology evidence="1">Multi-pass membrane protein</topology>
    </subcellularLocation>
</comment>
<dbReference type="Proteomes" id="UP000615760">
    <property type="component" value="Unassembled WGS sequence"/>
</dbReference>
<name>A0ABQ1K0P0_9FLAO</name>
<sequence length="217" mass="24484">MGSLDIPISLLLIIIANSIVSYKGFNDRLFFHKYEFHVGSVRAGQQYRMFTSAFLHADPIHLIFNMLTLYFFAPIVINELGVFPFLLVYFGSLVAGSLLTLYFHKDEYYYRAIGASGAVVGVLYSAILFDPDRKLYLFFALPIPAYLFGIGYLLYSIYGMRAKTDNIGHTAHFGGAIAGYLITLAQAPYMLQTNTLMVILLAIPIVILFVLERFKKM</sequence>
<organism evidence="9 10">
    <name type="scientific">Flavobacterium suaedae</name>
    <dbReference type="NCBI Taxonomy" id="1767027"/>
    <lineage>
        <taxon>Bacteria</taxon>
        <taxon>Pseudomonadati</taxon>
        <taxon>Bacteroidota</taxon>
        <taxon>Flavobacteriia</taxon>
        <taxon>Flavobacteriales</taxon>
        <taxon>Flavobacteriaceae</taxon>
        <taxon>Flavobacterium</taxon>
    </lineage>
</organism>
<keyword evidence="6 7" id="KW-0472">Membrane</keyword>
<dbReference type="PANTHER" id="PTHR43731:SF14">
    <property type="entry name" value="PRESENILIN-ASSOCIATED RHOMBOID-LIKE PROTEIN, MITOCHONDRIAL"/>
    <property type="match status" value="1"/>
</dbReference>
<evidence type="ECO:0000313" key="10">
    <source>
        <dbReference type="Proteomes" id="UP000615760"/>
    </source>
</evidence>
<evidence type="ECO:0000256" key="1">
    <source>
        <dbReference type="ARBA" id="ARBA00004141"/>
    </source>
</evidence>
<dbReference type="Pfam" id="PF01694">
    <property type="entry name" value="Rhomboid"/>
    <property type="match status" value="1"/>
</dbReference>
<evidence type="ECO:0000256" key="2">
    <source>
        <dbReference type="ARBA" id="ARBA00009045"/>
    </source>
</evidence>
<evidence type="ECO:0000256" key="7">
    <source>
        <dbReference type="SAM" id="Phobius"/>
    </source>
</evidence>
<dbReference type="RefSeq" id="WP_229665937.1">
    <property type="nucleotide sequence ID" value="NZ_BMJE01000005.1"/>
</dbReference>
<dbReference type="InterPro" id="IPR035952">
    <property type="entry name" value="Rhomboid-like_sf"/>
</dbReference>
<dbReference type="GO" id="GO:0008233">
    <property type="term" value="F:peptidase activity"/>
    <property type="evidence" value="ECO:0007669"/>
    <property type="project" value="UniProtKB-KW"/>
</dbReference>
<comment type="similarity">
    <text evidence="2">Belongs to the peptidase S54 family.</text>
</comment>
<evidence type="ECO:0000256" key="6">
    <source>
        <dbReference type="ARBA" id="ARBA00023136"/>
    </source>
</evidence>
<evidence type="ECO:0000313" key="9">
    <source>
        <dbReference type="EMBL" id="GGB80628.1"/>
    </source>
</evidence>
<feature type="transmembrane region" description="Helical" evidence="7">
    <location>
        <begin position="59"/>
        <end position="77"/>
    </location>
</feature>
<accession>A0ABQ1K0P0</accession>
<feature type="transmembrane region" description="Helical" evidence="7">
    <location>
        <begin position="170"/>
        <end position="189"/>
    </location>
</feature>
<evidence type="ECO:0000256" key="4">
    <source>
        <dbReference type="ARBA" id="ARBA00022801"/>
    </source>
</evidence>
<feature type="transmembrane region" description="Helical" evidence="7">
    <location>
        <begin position="195"/>
        <end position="211"/>
    </location>
</feature>
<keyword evidence="3 7" id="KW-0812">Transmembrane</keyword>
<feature type="transmembrane region" description="Helical" evidence="7">
    <location>
        <begin position="108"/>
        <end position="129"/>
    </location>
</feature>
<keyword evidence="4" id="KW-0378">Hydrolase</keyword>
<feature type="transmembrane region" description="Helical" evidence="7">
    <location>
        <begin position="6"/>
        <end position="25"/>
    </location>
</feature>
<feature type="domain" description="Peptidase S54 rhomboid" evidence="8">
    <location>
        <begin position="44"/>
        <end position="184"/>
    </location>
</feature>
<keyword evidence="9" id="KW-0645">Protease</keyword>
<dbReference type="PANTHER" id="PTHR43731">
    <property type="entry name" value="RHOMBOID PROTEASE"/>
    <property type="match status" value="1"/>
</dbReference>
<evidence type="ECO:0000259" key="8">
    <source>
        <dbReference type="Pfam" id="PF01694"/>
    </source>
</evidence>
<dbReference type="InterPro" id="IPR050925">
    <property type="entry name" value="Rhomboid_protease_S54"/>
</dbReference>
<reference evidence="10" key="1">
    <citation type="journal article" date="2019" name="Int. J. Syst. Evol. Microbiol.">
        <title>The Global Catalogue of Microorganisms (GCM) 10K type strain sequencing project: providing services to taxonomists for standard genome sequencing and annotation.</title>
        <authorList>
            <consortium name="The Broad Institute Genomics Platform"/>
            <consortium name="The Broad Institute Genome Sequencing Center for Infectious Disease"/>
            <person name="Wu L."/>
            <person name="Ma J."/>
        </authorList>
    </citation>
    <scope>NUCLEOTIDE SEQUENCE [LARGE SCALE GENOMIC DNA]</scope>
    <source>
        <strain evidence="10">CGMCC 1.15461</strain>
    </source>
</reference>
<dbReference type="EMBL" id="BMJE01000005">
    <property type="protein sequence ID" value="GGB80628.1"/>
    <property type="molecule type" value="Genomic_DNA"/>
</dbReference>